<dbReference type="PROSITE" id="PS50075">
    <property type="entry name" value="CARRIER"/>
    <property type="match status" value="1"/>
</dbReference>
<dbReference type="InterPro" id="IPR016039">
    <property type="entry name" value="Thiolase-like"/>
</dbReference>
<evidence type="ECO:0000313" key="12">
    <source>
        <dbReference type="EMBL" id="KAF2180125.1"/>
    </source>
</evidence>
<accession>A0A6A6DLY3</accession>
<feature type="active site" description="Proton donor; for dehydratase activity" evidence="8">
    <location>
        <position position="1150"/>
    </location>
</feature>
<evidence type="ECO:0000256" key="6">
    <source>
        <dbReference type="ARBA" id="ARBA00023268"/>
    </source>
</evidence>
<dbReference type="Pfam" id="PF21089">
    <property type="entry name" value="PKS_DH_N"/>
    <property type="match status" value="1"/>
</dbReference>
<reference evidence="12" key="1">
    <citation type="journal article" date="2020" name="Stud. Mycol.">
        <title>101 Dothideomycetes genomes: a test case for predicting lifestyles and emergence of pathogens.</title>
        <authorList>
            <person name="Haridas S."/>
            <person name="Albert R."/>
            <person name="Binder M."/>
            <person name="Bloem J."/>
            <person name="Labutti K."/>
            <person name="Salamov A."/>
            <person name="Andreopoulos B."/>
            <person name="Baker S."/>
            <person name="Barry K."/>
            <person name="Bills G."/>
            <person name="Bluhm B."/>
            <person name="Cannon C."/>
            <person name="Castanera R."/>
            <person name="Culley D."/>
            <person name="Daum C."/>
            <person name="Ezra D."/>
            <person name="Gonzalez J."/>
            <person name="Henrissat B."/>
            <person name="Kuo A."/>
            <person name="Liang C."/>
            <person name="Lipzen A."/>
            <person name="Lutzoni F."/>
            <person name="Magnuson J."/>
            <person name="Mondo S."/>
            <person name="Nolan M."/>
            <person name="Ohm R."/>
            <person name="Pangilinan J."/>
            <person name="Park H.-J."/>
            <person name="Ramirez L."/>
            <person name="Alfaro M."/>
            <person name="Sun H."/>
            <person name="Tritt A."/>
            <person name="Yoshinaga Y."/>
            <person name="Zwiers L.-H."/>
            <person name="Turgeon B."/>
            <person name="Goodwin S."/>
            <person name="Spatafora J."/>
            <person name="Crous P."/>
            <person name="Grigoriev I."/>
        </authorList>
    </citation>
    <scope>NUCLEOTIDE SEQUENCE</scope>
    <source>
        <strain evidence="12">CBS 207.26</strain>
    </source>
</reference>
<dbReference type="InterPro" id="IPR006162">
    <property type="entry name" value="Ppantetheine_attach_site"/>
</dbReference>
<dbReference type="InterPro" id="IPR014031">
    <property type="entry name" value="Ketoacyl_synth_C"/>
</dbReference>
<dbReference type="InterPro" id="IPR036736">
    <property type="entry name" value="ACP-like_sf"/>
</dbReference>
<dbReference type="PANTHER" id="PTHR43775">
    <property type="entry name" value="FATTY ACID SYNTHASE"/>
    <property type="match status" value="1"/>
</dbReference>
<dbReference type="InterPro" id="IPR020806">
    <property type="entry name" value="PKS_PP-bd"/>
</dbReference>
<dbReference type="Pfam" id="PF23297">
    <property type="entry name" value="ACP_SdgA_C"/>
    <property type="match status" value="1"/>
</dbReference>
<dbReference type="InterPro" id="IPR049552">
    <property type="entry name" value="PKS_DH_N"/>
</dbReference>
<dbReference type="Gene3D" id="3.90.180.10">
    <property type="entry name" value="Medium-chain alcohol dehydrogenases, catalytic domain"/>
    <property type="match status" value="1"/>
</dbReference>
<dbReference type="SUPFAM" id="SSF55048">
    <property type="entry name" value="Probable ACP-binding domain of malonyl-CoA ACP transacylase"/>
    <property type="match status" value="1"/>
</dbReference>
<gene>
    <name evidence="12" type="ORF">K469DRAFT_640404</name>
</gene>
<feature type="domain" description="Ketosynthase family 3 (KS3)" evidence="10">
    <location>
        <begin position="1"/>
        <end position="417"/>
    </location>
</feature>
<dbReference type="PROSITE" id="PS00012">
    <property type="entry name" value="PHOSPHOPANTETHEINE"/>
    <property type="match status" value="1"/>
</dbReference>
<dbReference type="Gene3D" id="3.40.47.10">
    <property type="match status" value="1"/>
</dbReference>
<keyword evidence="7" id="KW-0012">Acyltransferase</keyword>
<keyword evidence="6" id="KW-0511">Multifunctional enzyme</keyword>
<dbReference type="SUPFAM" id="SSF52151">
    <property type="entry name" value="FabD/lysophospholipase-like"/>
    <property type="match status" value="1"/>
</dbReference>
<dbReference type="CDD" id="cd05274">
    <property type="entry name" value="KR_FAS_SDR_x"/>
    <property type="match status" value="1"/>
</dbReference>
<dbReference type="GO" id="GO:0032259">
    <property type="term" value="P:methylation"/>
    <property type="evidence" value="ECO:0007669"/>
    <property type="project" value="UniProtKB-KW"/>
</dbReference>
<evidence type="ECO:0000256" key="8">
    <source>
        <dbReference type="PROSITE-ProRule" id="PRU01363"/>
    </source>
</evidence>
<dbReference type="SMART" id="SM00823">
    <property type="entry name" value="PKS_PP"/>
    <property type="match status" value="1"/>
</dbReference>
<feature type="domain" description="Carrier" evidence="9">
    <location>
        <begin position="2457"/>
        <end position="2535"/>
    </location>
</feature>
<dbReference type="InterPro" id="IPR013968">
    <property type="entry name" value="PKS_KR"/>
</dbReference>
<dbReference type="PANTHER" id="PTHR43775:SF50">
    <property type="entry name" value="HIGHLY REDUCING POLYKETIDE SYNTHASE SRDA"/>
    <property type="match status" value="1"/>
</dbReference>
<dbReference type="InterPro" id="IPR009081">
    <property type="entry name" value="PP-bd_ACP"/>
</dbReference>
<dbReference type="PROSITE" id="PS52004">
    <property type="entry name" value="KS3_2"/>
    <property type="match status" value="1"/>
</dbReference>
<proteinExistence type="predicted"/>
<dbReference type="OrthoDB" id="329835at2759"/>
<dbReference type="EMBL" id="ML994660">
    <property type="protein sequence ID" value="KAF2180125.1"/>
    <property type="molecule type" value="Genomic_DNA"/>
</dbReference>
<dbReference type="Pfam" id="PF08659">
    <property type="entry name" value="KR"/>
    <property type="match status" value="1"/>
</dbReference>
<sequence>MGCRLPGSITNPSELWDLLSNKRTGRRDFSPSRINLNGFYHPDHQKPGSINTQGGYLLDEDPRLFDHIFFGMNPPEVMTMDPMQRKLLEVAYEALESAGEPWEKFSGSRTGVFVGNFNIDHHVMQIHDIDFPLPYAPTGGSSSILSNRINYLFNLRGPSMTVDTACSSSMYALHLAVNSIRNGDCDDAIVGGSNLILSPEMQLLSVKLGALSPTSTCHTFDASADGYARGEGFTALYLKRYSDAVDGEYPIRALIRGTGVNSNGRTAGISHPSVEGQEALIRQVYKTAGLPTHLTGYFECHGTGTPVGDPVEVSAIGKVFGPQRQQEPLLIGSVKTNLGHSEPASGVTGVMKAILAIENGIIPPTVGVENLNPNIDFDAARVRVVTRTTPWPPNLPRRASVNSFGYGGANGHCIIEHRSSNGILNGHTAHLDNAIKMNWVSKRAIAVESESQPIETRRLVLLPFSAHDQTSLKQNVSAIKNFMPKCPLSDLAYTLSSRRSKFLHKSFSIVDSRCPAETLNTENVTSIKSLGTQSSRIGFVFTGQGAQWQDMGRTLFEYGVFHESIRTQDFILRSLSFPPSWTLEDILTRQSDISVQEPEISQTICTSLQVALVDLLRSWNIVPEVTVGHSSGEIAAAYAAGHLSLAEAIVTSYCRGMSIAKNPRQGLMLAVGISAGTAFTYLSGVEAEVKIAAINSPSSVTLSGDVDQITDLESRFKAKEIFARVLQTGGNAYHSHHMAAIGSDYEAFLTQAFGELDLDGKRDNSKRYPQIPWLSSVTPHEQTGHKSSTPKYWRQNLESPVRFSQAIEALVSGEDTCADILIEIGPHSALQSPLKQILVETETERGKKAPVYLSALKRFDDGMHNLLSLCGSLFCLNASVDLAAVNSVEKIENHTMRYVHGKVCPDLPAYRYNYGPLIYYENRIAREIRLRQHVRHDLIGVRQTGCAKESPSWRNVLRVGDLPWLKDHKLLPHPVMPGSGYVCMAIEAVSQFLDTGDEARKNPSFQLRNVSIRSAMRIPEDDIGLEVVLNLQASSTSATWFDFKISSYSPNNDVWTVNASSLIKMSISSNQTPKLKELDKDMDCRVIEMQDWQEKFQDTGLGYGKAFQGLSDLLSDPGKSLATAKVALNTTNGMFKGPESSYPIHPASLDLCHQLALIATHGGQTGRVKNAFIPVYIDEMTVWSRDKRQEWGRGVAVGEFKGLRGAHAKLQLLTQSGNPIIEISKVRCVAYNGGDRSRPRTRRGQLPNPYTRLVWRPDISTLNFDQAKRLFPPTVAIGEVWNIFHMMDKASVYMIMELAQRFKSFVSPVPHLRQFLAWIQRSAAKDLPHANEACSMSSEGRSAAIEEVCTTLWNATDVKHTKRIYDNISDILNGTRTGVEIAMQDNLLEELYTSSLGIRAAYPQLERLLDLLGHRNPKMKVLEIGAGTGGATRVAMRALGADTDSKRYKQYTFTDVSAAFLGPARAEFASCKGVSFKTLDINQDPLQQGFEANFDLVIASQCLHATSDVNKALQNARSLLKTGGKMILLESTRTWIGHSLAYGTFPGWWPEDSEKDSPFLSSEEWKQCLEGACFSGIDIELDDYPPPIKVVSTILTTAVEDPAWILPSPLSKGEVVYVIYQGQITTFHNNLAAELRNRGLKPLVTTLDSDEMPNNSCLILTTSLEVHSLVDGTEEDFLRVKTLTARASTLLWLTQGGILGGSDPKAAVATGLVRMLITENPLNRYGIFHLEPNSDLSSTYVANQVIQRFARLRACDFERELALHSGIPHISRLILDHDLNERYRLLHSLTPKVTEIPLHNQRPMMVDFETPGLLSSLYFKEDTSFRNPLPHDYIEVRTAAIGLNWKDIAVSAGQLDMNACSSECTGTVTAVGSSVQGLRPGDRVYGLAWGRFGTRLRFPSSHAQVMQDKDRFEEMATLPIVFCTAVYALKHLARLSKGERVLIQSATGGLGLATVQISQGIGAEIFATVGSEEKAQYLVKSCGIPRERIFSSRDPDDIQKLLPATGGKGLNVILSTSNGDVMHETWRCIAPRGRFIDVGRVDVQNHGTMAMEIFERNATFSSFDLSTMAVQDVEFCGELMQEVGDMVRNGEICPIAFKTFDVSELEKAMLYFSKGKHIGKVVATYEDQASIVKMIPPRLQAYFDPEAEYVLVGGLGGLGRSILQWMVSRGAHHFTVLSRSGGRKLSQEAATMINTLSSQDIAIKLVACDISVKESVAKAILTASKERPIKGILHAAVAFLDQPFDTLPYSQWKGGLSAKVQGTINLHEVSVEQDLPLDFFIMTSSFEAVVALPTQAAYCAANSFQDAFARYRRAQGLPASSIAFGLITEIGEVGQRDATRQMVYRNGLYRTGELGFLRLLEATFLDPPTVTSSWYDYDPLAEAQITTCLEPSELAKIAYKVGDGPPPRWHSDAKFSHLLQAMLDQLSSSQQPYQAEVVASAMTTSVDAAICSSNLQLATSITTNAIIERTAGLLMIPVESIEAGMSVAEYGVDSLIAVELRNWVALMFETSIPLLKLLDERVSMRDLGEWIVNERK</sequence>
<dbReference type="SMART" id="SM00822">
    <property type="entry name" value="PKS_KR"/>
    <property type="match status" value="1"/>
</dbReference>
<keyword evidence="2" id="KW-0597">Phosphoprotein</keyword>
<dbReference type="CDD" id="cd05195">
    <property type="entry name" value="enoyl_red"/>
    <property type="match status" value="1"/>
</dbReference>
<dbReference type="Pfam" id="PF08242">
    <property type="entry name" value="Methyltransf_12"/>
    <property type="match status" value="1"/>
</dbReference>
<feature type="active site" description="Proton acceptor; for dehydratase activity" evidence="8">
    <location>
        <position position="968"/>
    </location>
</feature>
<dbReference type="InterPro" id="IPR032821">
    <property type="entry name" value="PKS_assoc"/>
</dbReference>
<dbReference type="PROSITE" id="PS52019">
    <property type="entry name" value="PKS_MFAS_DH"/>
    <property type="match status" value="1"/>
</dbReference>
<name>A0A6A6DLY3_9PEZI</name>
<evidence type="ECO:0000313" key="13">
    <source>
        <dbReference type="Proteomes" id="UP000800200"/>
    </source>
</evidence>
<dbReference type="Gene3D" id="3.40.50.150">
    <property type="entry name" value="Vaccinia Virus protein VP39"/>
    <property type="match status" value="1"/>
</dbReference>
<dbReference type="SMART" id="SM00826">
    <property type="entry name" value="PKS_DH"/>
    <property type="match status" value="1"/>
</dbReference>
<evidence type="ECO:0000256" key="7">
    <source>
        <dbReference type="ARBA" id="ARBA00023315"/>
    </source>
</evidence>
<dbReference type="InterPro" id="IPR016036">
    <property type="entry name" value="Malonyl_transacylase_ACP-bd"/>
</dbReference>
<dbReference type="InterPro" id="IPR050091">
    <property type="entry name" value="PKS_NRPS_Biosynth_Enz"/>
</dbReference>
<dbReference type="Pfam" id="PF02801">
    <property type="entry name" value="Ketoacyl-synt_C"/>
    <property type="match status" value="1"/>
</dbReference>
<protein>
    <submittedName>
        <fullName evidence="12">Uncharacterized protein</fullName>
    </submittedName>
</protein>
<dbReference type="SMART" id="SM00825">
    <property type="entry name" value="PKS_KS"/>
    <property type="match status" value="1"/>
</dbReference>
<dbReference type="GO" id="GO:0031177">
    <property type="term" value="F:phosphopantetheine binding"/>
    <property type="evidence" value="ECO:0007669"/>
    <property type="project" value="InterPro"/>
</dbReference>
<evidence type="ECO:0000256" key="2">
    <source>
        <dbReference type="ARBA" id="ARBA00022553"/>
    </source>
</evidence>
<dbReference type="InterPro" id="IPR020807">
    <property type="entry name" value="PKS_DH"/>
</dbReference>
<evidence type="ECO:0000256" key="4">
    <source>
        <dbReference type="ARBA" id="ARBA00022857"/>
    </source>
</evidence>
<evidence type="ECO:0000259" key="11">
    <source>
        <dbReference type="PROSITE" id="PS52019"/>
    </source>
</evidence>
<dbReference type="GO" id="GO:0008168">
    <property type="term" value="F:methyltransferase activity"/>
    <property type="evidence" value="ECO:0007669"/>
    <property type="project" value="UniProtKB-KW"/>
</dbReference>
<dbReference type="GO" id="GO:0044550">
    <property type="term" value="P:secondary metabolite biosynthetic process"/>
    <property type="evidence" value="ECO:0007669"/>
    <property type="project" value="TreeGrafter"/>
</dbReference>
<dbReference type="InterPro" id="IPR001227">
    <property type="entry name" value="Ac_transferase_dom_sf"/>
</dbReference>
<evidence type="ECO:0000259" key="9">
    <source>
        <dbReference type="PROSITE" id="PS50075"/>
    </source>
</evidence>
<feature type="non-terminal residue" evidence="12">
    <location>
        <position position="2536"/>
    </location>
</feature>
<keyword evidence="4" id="KW-0521">NADP</keyword>
<dbReference type="Pfam" id="PF00109">
    <property type="entry name" value="ketoacyl-synt"/>
    <property type="match status" value="1"/>
</dbReference>
<evidence type="ECO:0000259" key="10">
    <source>
        <dbReference type="PROSITE" id="PS52004"/>
    </source>
</evidence>
<dbReference type="InterPro" id="IPR020843">
    <property type="entry name" value="ER"/>
</dbReference>
<dbReference type="GO" id="GO:0016491">
    <property type="term" value="F:oxidoreductase activity"/>
    <property type="evidence" value="ECO:0007669"/>
    <property type="project" value="UniProtKB-KW"/>
</dbReference>
<dbReference type="GO" id="GO:0004312">
    <property type="term" value="F:fatty acid synthase activity"/>
    <property type="evidence" value="ECO:0007669"/>
    <property type="project" value="TreeGrafter"/>
</dbReference>
<dbReference type="Gene3D" id="3.40.366.10">
    <property type="entry name" value="Malonyl-Coenzyme A Acyl Carrier Protein, domain 2"/>
    <property type="match status" value="1"/>
</dbReference>
<dbReference type="InterPro" id="IPR016035">
    <property type="entry name" value="Acyl_Trfase/lysoPLipase"/>
</dbReference>
<dbReference type="Pfam" id="PF16197">
    <property type="entry name" value="KAsynt_C_assoc"/>
    <property type="match status" value="1"/>
</dbReference>
<dbReference type="SUPFAM" id="SSF53335">
    <property type="entry name" value="S-adenosyl-L-methionine-dependent methyltransferases"/>
    <property type="match status" value="1"/>
</dbReference>
<dbReference type="InterPro" id="IPR013154">
    <property type="entry name" value="ADH-like_N"/>
</dbReference>
<dbReference type="InterPro" id="IPR020841">
    <property type="entry name" value="PKS_Beta-ketoAc_synthase_dom"/>
</dbReference>
<dbReference type="SMART" id="SM00827">
    <property type="entry name" value="PKS_AT"/>
    <property type="match status" value="1"/>
</dbReference>
<dbReference type="InterPro" id="IPR049551">
    <property type="entry name" value="PKS_DH_C"/>
</dbReference>
<organism evidence="12 13">
    <name type="scientific">Zopfia rhizophila CBS 207.26</name>
    <dbReference type="NCBI Taxonomy" id="1314779"/>
    <lineage>
        <taxon>Eukaryota</taxon>
        <taxon>Fungi</taxon>
        <taxon>Dikarya</taxon>
        <taxon>Ascomycota</taxon>
        <taxon>Pezizomycotina</taxon>
        <taxon>Dothideomycetes</taxon>
        <taxon>Dothideomycetes incertae sedis</taxon>
        <taxon>Zopfiaceae</taxon>
        <taxon>Zopfia</taxon>
    </lineage>
</organism>
<dbReference type="PROSITE" id="PS00606">
    <property type="entry name" value="KS3_1"/>
    <property type="match status" value="1"/>
</dbReference>
<dbReference type="Pfam" id="PF08240">
    <property type="entry name" value="ADH_N"/>
    <property type="match status" value="1"/>
</dbReference>
<dbReference type="CDD" id="cd00833">
    <property type="entry name" value="PKS"/>
    <property type="match status" value="1"/>
</dbReference>
<dbReference type="InterPro" id="IPR014043">
    <property type="entry name" value="Acyl_transferase_dom"/>
</dbReference>
<dbReference type="InterPro" id="IPR013217">
    <property type="entry name" value="Methyltransf_12"/>
</dbReference>
<dbReference type="InterPro" id="IPR014030">
    <property type="entry name" value="Ketoacyl_synth_N"/>
</dbReference>
<dbReference type="Pfam" id="PF14765">
    <property type="entry name" value="PS-DH"/>
    <property type="match status" value="1"/>
</dbReference>
<keyword evidence="13" id="KW-1185">Reference proteome</keyword>
<dbReference type="Gene3D" id="1.10.1200.10">
    <property type="entry name" value="ACP-like"/>
    <property type="match status" value="1"/>
</dbReference>
<dbReference type="SUPFAM" id="SSF50129">
    <property type="entry name" value="GroES-like"/>
    <property type="match status" value="1"/>
</dbReference>
<dbReference type="Pfam" id="PF13602">
    <property type="entry name" value="ADH_zinc_N_2"/>
    <property type="match status" value="1"/>
</dbReference>
<dbReference type="GO" id="GO:0004315">
    <property type="term" value="F:3-oxoacyl-[acyl-carrier-protein] synthase activity"/>
    <property type="evidence" value="ECO:0007669"/>
    <property type="project" value="InterPro"/>
</dbReference>
<dbReference type="CDD" id="cd02440">
    <property type="entry name" value="AdoMet_MTases"/>
    <property type="match status" value="1"/>
</dbReference>
<feature type="region of interest" description="N-terminal hotdog fold" evidence="8">
    <location>
        <begin position="936"/>
        <end position="1070"/>
    </location>
</feature>
<dbReference type="Pfam" id="PF00698">
    <property type="entry name" value="Acyl_transf_1"/>
    <property type="match status" value="1"/>
</dbReference>
<evidence type="ECO:0000256" key="3">
    <source>
        <dbReference type="ARBA" id="ARBA00022679"/>
    </source>
</evidence>
<dbReference type="GO" id="GO:0006633">
    <property type="term" value="P:fatty acid biosynthetic process"/>
    <property type="evidence" value="ECO:0007669"/>
    <property type="project" value="InterPro"/>
</dbReference>
<dbReference type="SUPFAM" id="SSF47336">
    <property type="entry name" value="ACP-like"/>
    <property type="match status" value="1"/>
</dbReference>
<keyword evidence="1" id="KW-0596">Phosphopantetheine</keyword>
<dbReference type="SMART" id="SM00829">
    <property type="entry name" value="PKS_ER"/>
    <property type="match status" value="1"/>
</dbReference>
<evidence type="ECO:0000256" key="1">
    <source>
        <dbReference type="ARBA" id="ARBA00022450"/>
    </source>
</evidence>
<feature type="domain" description="PKS/mFAS DH" evidence="11">
    <location>
        <begin position="936"/>
        <end position="1237"/>
    </location>
</feature>
<dbReference type="Gene3D" id="3.40.50.720">
    <property type="entry name" value="NAD(P)-binding Rossmann-like Domain"/>
    <property type="match status" value="2"/>
</dbReference>
<dbReference type="SUPFAM" id="SSF51735">
    <property type="entry name" value="NAD(P)-binding Rossmann-fold domains"/>
    <property type="match status" value="2"/>
</dbReference>
<dbReference type="InterPro" id="IPR011032">
    <property type="entry name" value="GroES-like_sf"/>
</dbReference>
<dbReference type="InterPro" id="IPR018201">
    <property type="entry name" value="Ketoacyl_synth_AS"/>
</dbReference>
<dbReference type="InterPro" id="IPR029063">
    <property type="entry name" value="SAM-dependent_MTases_sf"/>
</dbReference>
<dbReference type="InterPro" id="IPR042104">
    <property type="entry name" value="PKS_dehydratase_sf"/>
</dbReference>
<keyword evidence="5" id="KW-0560">Oxidoreductase</keyword>
<keyword evidence="3" id="KW-0808">Transferase</keyword>
<dbReference type="InterPro" id="IPR049900">
    <property type="entry name" value="PKS_mFAS_DH"/>
</dbReference>
<dbReference type="InterPro" id="IPR057326">
    <property type="entry name" value="KR_dom"/>
</dbReference>
<dbReference type="Gene3D" id="3.10.129.110">
    <property type="entry name" value="Polyketide synthase dehydratase"/>
    <property type="match status" value="1"/>
</dbReference>
<feature type="region of interest" description="C-terminal hotdog fold" evidence="8">
    <location>
        <begin position="1083"/>
        <end position="1237"/>
    </location>
</feature>
<evidence type="ECO:0000256" key="5">
    <source>
        <dbReference type="ARBA" id="ARBA00023002"/>
    </source>
</evidence>
<dbReference type="SUPFAM" id="SSF53901">
    <property type="entry name" value="Thiolase-like"/>
    <property type="match status" value="1"/>
</dbReference>
<dbReference type="Proteomes" id="UP000800200">
    <property type="component" value="Unassembled WGS sequence"/>
</dbReference>
<dbReference type="InterPro" id="IPR036291">
    <property type="entry name" value="NAD(P)-bd_dom_sf"/>
</dbReference>